<feature type="region of interest" description="Disordered" evidence="1">
    <location>
        <begin position="15"/>
        <end position="37"/>
    </location>
</feature>
<dbReference type="AlphaFoldDB" id="A0A327XUM5"/>
<accession>A0A327XUM5</accession>
<dbReference type="EMBL" id="QLMG01000042">
    <property type="protein sequence ID" value="RAK12424.1"/>
    <property type="molecule type" value="Genomic_DNA"/>
</dbReference>
<comment type="caution">
    <text evidence="2">The sequence shown here is derived from an EMBL/GenBank/DDBJ whole genome shotgun (WGS) entry which is preliminary data.</text>
</comment>
<dbReference type="RefSeq" id="WP_009502683.1">
    <property type="nucleotide sequence ID" value="NZ_LIQE01000040.1"/>
</dbReference>
<proteinExistence type="predicted"/>
<evidence type="ECO:0000313" key="2">
    <source>
        <dbReference type="EMBL" id="RAK12424.1"/>
    </source>
</evidence>
<keyword evidence="3" id="KW-1185">Reference proteome</keyword>
<reference evidence="2 3" key="1">
    <citation type="submission" date="2018-06" db="EMBL/GenBank/DDBJ databases">
        <title>Genomic Encyclopedia of Archaeal and Bacterial Type Strains, Phase II (KMG-II): from individual species to whole genera.</title>
        <authorList>
            <person name="Goeker M."/>
        </authorList>
    </citation>
    <scope>NUCLEOTIDE SEQUENCE [LARGE SCALE GENOMIC DNA]</scope>
    <source>
        <strain evidence="2 3">DSM 22011</strain>
    </source>
</reference>
<evidence type="ECO:0000256" key="1">
    <source>
        <dbReference type="SAM" id="MobiDB-lite"/>
    </source>
</evidence>
<dbReference type="Proteomes" id="UP000249165">
    <property type="component" value="Unassembled WGS sequence"/>
</dbReference>
<gene>
    <name evidence="2" type="ORF">ATI53_104232</name>
</gene>
<sequence length="93" mass="9711">MALAYFHADGALFVSNRGVTPDGDPPPAGEAEIPSDMTLTGATDNPAWIGGDGVCFLCINDTGEIGLAQCRRLQHRREPVTRGSALRASVSIG</sequence>
<name>A0A327XUM5_9RHOB</name>
<organism evidence="2 3">
    <name type="scientific">Salipiger aestuarii</name>
    <dbReference type="NCBI Taxonomy" id="568098"/>
    <lineage>
        <taxon>Bacteria</taxon>
        <taxon>Pseudomonadati</taxon>
        <taxon>Pseudomonadota</taxon>
        <taxon>Alphaproteobacteria</taxon>
        <taxon>Rhodobacterales</taxon>
        <taxon>Roseobacteraceae</taxon>
        <taxon>Salipiger</taxon>
    </lineage>
</organism>
<evidence type="ECO:0000313" key="3">
    <source>
        <dbReference type="Proteomes" id="UP000249165"/>
    </source>
</evidence>
<protein>
    <submittedName>
        <fullName evidence="2">Uncharacterized protein</fullName>
    </submittedName>
</protein>